<dbReference type="EMBL" id="JBIRWE010000016">
    <property type="protein sequence ID" value="MFI1967239.1"/>
    <property type="molecule type" value="Genomic_DNA"/>
</dbReference>
<keyword evidence="5 8" id="KW-0472">Membrane</keyword>
<comment type="similarity">
    <text evidence="6">Belongs to the YccS/YhfK family.</text>
</comment>
<dbReference type="InterPro" id="IPR049453">
    <property type="entry name" value="Memb_transporter_dom"/>
</dbReference>
<evidence type="ECO:0000256" key="8">
    <source>
        <dbReference type="SAM" id="Phobius"/>
    </source>
</evidence>
<proteinExistence type="inferred from homology"/>
<feature type="transmembrane region" description="Helical" evidence="8">
    <location>
        <begin position="619"/>
        <end position="637"/>
    </location>
</feature>
<feature type="compositionally biased region" description="Low complexity" evidence="7">
    <location>
        <begin position="212"/>
        <end position="226"/>
    </location>
</feature>
<evidence type="ECO:0000256" key="5">
    <source>
        <dbReference type="ARBA" id="ARBA00023136"/>
    </source>
</evidence>
<sequence>MTAGSRTPGRPRRYAPAFRRSARLTVASCAAFYSARHAFGDPVMATYAIFGVIALGVLSQVPGPPRRKARTLVAALPTGAVLVAAGTVLAGDLWAAAAGMFAVGFLVTFSGLGGPRFLGVAAGLHLFYMLACFPPYEPDTLDSRLLGLTYGVVLLAAAELFLWPDPPPIPYDHRLAKATAAVSRYATAVAATLEGRRPAARDKPEDAERPAESAGGLAEGAEGATEGAEESAEDAKKPARGSKAPGGSSKGPTTEPAGEPGPLTAMEAEAHRATEAIRPSRLPATERPTSPGARDRALTQAGAATRFLREQLHRLSVLAAQDPAQREAVPRLLHELARTARSAADVLSDPTAPPPPLDALTKAIRAFKNQRLTPAAPHRDHDHPAPQKPPPPAQPDALPGRDGGGSGAESPRSSDRRGGRLPWRGPTTSNGPRAAGSPEPGPSGSGSLGGESESPPGRDGGGSGAGSPGGSSGRPGEQPPPRGSAVSNVPQVAAPPGDARLRRGAVALQAAEGALILAIAVRVAVGADVPPDRTPAAERPGPFWYAYERAPMLWWRRFRGSLTPRSVAFQNAVRVALALAVARLLAGALDVEHGFWVLLATLSLMRTSAADTRTTLRPAFLGTLSGAVATGLLLVGVGERPLFYEIALPVTMLAAFTVGPVLGLAWMQGGFTVVVAMIFTQLAPATWTLAETRVVDIMTGGAVGAVIGLLAWPRGGAGELRRDAAAFLSDAAAAMRETVAVVTGADRPKGAAPRARRMMFLADTAYAQYQSERPAPGMREVDWQGTLLAAHRMVWGGYGLLLAVPPGALAPWPGAAGELQAAADRLAEAYGELSVRLRTGAGPTVPRPEPPHTPTGSVSTGVSTDQGRLFAMDVDVWLTSLGADLARVQSPPAS</sequence>
<evidence type="ECO:0000259" key="9">
    <source>
        <dbReference type="Pfam" id="PF13515"/>
    </source>
</evidence>
<feature type="compositionally biased region" description="Gly residues" evidence="7">
    <location>
        <begin position="458"/>
        <end position="473"/>
    </location>
</feature>
<feature type="compositionally biased region" description="Low complexity" evidence="7">
    <location>
        <begin position="854"/>
        <end position="864"/>
    </location>
</feature>
<keyword evidence="4 8" id="KW-1133">Transmembrane helix</keyword>
<gene>
    <name evidence="10" type="ORF">ACH429_24495</name>
</gene>
<dbReference type="PANTHER" id="PTHR30509">
    <property type="entry name" value="P-HYDROXYBENZOIC ACID EFFLUX PUMP SUBUNIT-RELATED"/>
    <property type="match status" value="1"/>
</dbReference>
<protein>
    <submittedName>
        <fullName evidence="10">FUSC family protein</fullName>
    </submittedName>
</protein>
<dbReference type="RefSeq" id="WP_398719546.1">
    <property type="nucleotide sequence ID" value="NZ_JBIRWE010000016.1"/>
</dbReference>
<keyword evidence="11" id="KW-1185">Reference proteome</keyword>
<feature type="region of interest" description="Disordered" evidence="7">
    <location>
        <begin position="839"/>
        <end position="864"/>
    </location>
</feature>
<dbReference type="PANTHER" id="PTHR30509:SF9">
    <property type="entry name" value="MULTIDRUG RESISTANCE PROTEIN MDTO"/>
    <property type="match status" value="1"/>
</dbReference>
<evidence type="ECO:0000256" key="7">
    <source>
        <dbReference type="SAM" id="MobiDB-lite"/>
    </source>
</evidence>
<organism evidence="10 11">
    <name type="scientific">Streptomyces pathocidini</name>
    <dbReference type="NCBI Taxonomy" id="1650571"/>
    <lineage>
        <taxon>Bacteria</taxon>
        <taxon>Bacillati</taxon>
        <taxon>Actinomycetota</taxon>
        <taxon>Actinomycetes</taxon>
        <taxon>Kitasatosporales</taxon>
        <taxon>Streptomycetaceae</taxon>
        <taxon>Streptomyces</taxon>
    </lineage>
</organism>
<keyword evidence="3 8" id="KW-0812">Transmembrane</keyword>
<feature type="transmembrane region" description="Helical" evidence="8">
    <location>
        <begin position="73"/>
        <end position="97"/>
    </location>
</feature>
<dbReference type="Proteomes" id="UP001611548">
    <property type="component" value="Unassembled WGS sequence"/>
</dbReference>
<feature type="transmembrane region" description="Helical" evidence="8">
    <location>
        <begin position="695"/>
        <end position="712"/>
    </location>
</feature>
<feature type="region of interest" description="Disordered" evidence="7">
    <location>
        <begin position="374"/>
        <end position="497"/>
    </location>
</feature>
<name>A0ABW7UXB7_9ACTN</name>
<evidence type="ECO:0000256" key="3">
    <source>
        <dbReference type="ARBA" id="ARBA00022692"/>
    </source>
</evidence>
<comment type="subcellular location">
    <subcellularLocation>
        <location evidence="1">Cell membrane</location>
        <topology evidence="1">Multi-pass membrane protein</topology>
    </subcellularLocation>
</comment>
<evidence type="ECO:0000256" key="1">
    <source>
        <dbReference type="ARBA" id="ARBA00004651"/>
    </source>
</evidence>
<accession>A0ABW7UXB7</accession>
<evidence type="ECO:0000313" key="10">
    <source>
        <dbReference type="EMBL" id="MFI1967239.1"/>
    </source>
</evidence>
<evidence type="ECO:0000256" key="2">
    <source>
        <dbReference type="ARBA" id="ARBA00022475"/>
    </source>
</evidence>
<dbReference type="Pfam" id="PF13515">
    <property type="entry name" value="FUSC_2"/>
    <property type="match status" value="1"/>
</dbReference>
<feature type="compositionally biased region" description="Low complexity" evidence="7">
    <location>
        <begin position="241"/>
        <end position="262"/>
    </location>
</feature>
<feature type="transmembrane region" description="Helical" evidence="8">
    <location>
        <begin position="671"/>
        <end position="689"/>
    </location>
</feature>
<evidence type="ECO:0000256" key="6">
    <source>
        <dbReference type="ARBA" id="ARBA00043993"/>
    </source>
</evidence>
<feature type="region of interest" description="Disordered" evidence="7">
    <location>
        <begin position="195"/>
        <end position="296"/>
    </location>
</feature>
<feature type="transmembrane region" description="Helical" evidence="8">
    <location>
        <begin position="643"/>
        <end position="664"/>
    </location>
</feature>
<reference evidence="10 11" key="1">
    <citation type="submission" date="2024-10" db="EMBL/GenBank/DDBJ databases">
        <title>The Natural Products Discovery Center: Release of the First 8490 Sequenced Strains for Exploring Actinobacteria Biosynthetic Diversity.</title>
        <authorList>
            <person name="Kalkreuter E."/>
            <person name="Kautsar S.A."/>
            <person name="Yang D."/>
            <person name="Bader C.D."/>
            <person name="Teijaro C.N."/>
            <person name="Fluegel L."/>
            <person name="Davis C.M."/>
            <person name="Simpson J.R."/>
            <person name="Lauterbach L."/>
            <person name="Steele A.D."/>
            <person name="Gui C."/>
            <person name="Meng S."/>
            <person name="Li G."/>
            <person name="Viehrig K."/>
            <person name="Ye F."/>
            <person name="Su P."/>
            <person name="Kiefer A.F."/>
            <person name="Nichols A."/>
            <person name="Cepeda A.J."/>
            <person name="Yan W."/>
            <person name="Fan B."/>
            <person name="Jiang Y."/>
            <person name="Adhikari A."/>
            <person name="Zheng C.-J."/>
            <person name="Schuster L."/>
            <person name="Cowan T.M."/>
            <person name="Smanski M.J."/>
            <person name="Chevrette M.G."/>
            <person name="De Carvalho L.P.S."/>
            <person name="Shen B."/>
        </authorList>
    </citation>
    <scope>NUCLEOTIDE SEQUENCE [LARGE SCALE GENOMIC DNA]</scope>
    <source>
        <strain evidence="10 11">NPDC020327</strain>
    </source>
</reference>
<feature type="domain" description="Integral membrane bound transporter" evidence="9">
    <location>
        <begin position="584"/>
        <end position="707"/>
    </location>
</feature>
<comment type="caution">
    <text evidence="10">The sequence shown here is derived from an EMBL/GenBank/DDBJ whole genome shotgun (WGS) entry which is preliminary data.</text>
</comment>
<keyword evidence="2" id="KW-1003">Cell membrane</keyword>
<evidence type="ECO:0000256" key="4">
    <source>
        <dbReference type="ARBA" id="ARBA00022989"/>
    </source>
</evidence>
<evidence type="ECO:0000313" key="11">
    <source>
        <dbReference type="Proteomes" id="UP001611548"/>
    </source>
</evidence>
<feature type="transmembrane region" description="Helical" evidence="8">
    <location>
        <begin position="45"/>
        <end position="61"/>
    </location>
</feature>
<feature type="compositionally biased region" description="Basic and acidic residues" evidence="7">
    <location>
        <begin position="195"/>
        <end position="211"/>
    </location>
</feature>